<feature type="non-terminal residue" evidence="2">
    <location>
        <position position="1"/>
    </location>
</feature>
<feature type="signal peptide" evidence="1">
    <location>
        <begin position="1"/>
        <end position="24"/>
    </location>
</feature>
<organism evidence="2 3">
    <name type="scientific">Pan troglodytes</name>
    <name type="common">Chimpanzee</name>
    <dbReference type="NCBI Taxonomy" id="9598"/>
    <lineage>
        <taxon>Eukaryota</taxon>
        <taxon>Metazoa</taxon>
        <taxon>Chordata</taxon>
        <taxon>Craniata</taxon>
        <taxon>Vertebrata</taxon>
        <taxon>Euteleostomi</taxon>
        <taxon>Mammalia</taxon>
        <taxon>Eutheria</taxon>
        <taxon>Euarchontoglires</taxon>
        <taxon>Primates</taxon>
        <taxon>Haplorrhini</taxon>
        <taxon>Catarrhini</taxon>
        <taxon>Hominidae</taxon>
        <taxon>Pan</taxon>
    </lineage>
</organism>
<gene>
    <name evidence="2" type="ORF">CK820_G0026559</name>
</gene>
<proteinExistence type="predicted"/>
<evidence type="ECO:0000313" key="3">
    <source>
        <dbReference type="Proteomes" id="UP000236370"/>
    </source>
</evidence>
<comment type="caution">
    <text evidence="2">The sequence shown here is derived from an EMBL/GenBank/DDBJ whole genome shotgun (WGS) entry which is preliminary data.</text>
</comment>
<keyword evidence="1" id="KW-0732">Signal</keyword>
<evidence type="ECO:0000313" key="2">
    <source>
        <dbReference type="EMBL" id="PNI51692.1"/>
    </source>
</evidence>
<dbReference type="AlphaFoldDB" id="A0A2J8LWP6"/>
<dbReference type="EMBL" id="NBAG03000278">
    <property type="protein sequence ID" value="PNI51692.1"/>
    <property type="molecule type" value="Genomic_DNA"/>
</dbReference>
<accession>A0A2J8LWP6</accession>
<name>A0A2J8LWP6_PANTR</name>
<sequence>FESLAIQLLQFNILFLRLSSQALTLRPCTTSGTSISQPPGSCFAPWDRTHRTWFRPLSTSSARLDHPCADRPTSATRR</sequence>
<reference evidence="2 3" key="1">
    <citation type="submission" date="2017-12" db="EMBL/GenBank/DDBJ databases">
        <title>High-resolution comparative analysis of great ape genomes.</title>
        <authorList>
            <person name="Pollen A."/>
            <person name="Hastie A."/>
            <person name="Hormozdiari F."/>
            <person name="Dougherty M."/>
            <person name="Liu R."/>
            <person name="Chaisson M."/>
            <person name="Hoppe E."/>
            <person name="Hill C."/>
            <person name="Pang A."/>
            <person name="Hillier L."/>
            <person name="Baker C."/>
            <person name="Armstrong J."/>
            <person name="Shendure J."/>
            <person name="Paten B."/>
            <person name="Wilson R."/>
            <person name="Chao H."/>
            <person name="Schneider V."/>
            <person name="Ventura M."/>
            <person name="Kronenberg Z."/>
            <person name="Murali S."/>
            <person name="Gordon D."/>
            <person name="Cantsilieris S."/>
            <person name="Munson K."/>
            <person name="Nelson B."/>
            <person name="Raja A."/>
            <person name="Underwood J."/>
            <person name="Diekhans M."/>
            <person name="Fiddes I."/>
            <person name="Haussler D."/>
            <person name="Eichler E."/>
        </authorList>
    </citation>
    <scope>NUCLEOTIDE SEQUENCE [LARGE SCALE GENOMIC DNA]</scope>
    <source>
        <strain evidence="2">Yerkes chimp pedigree #C0471</strain>
    </source>
</reference>
<feature type="chain" id="PRO_5014423281" evidence="1">
    <location>
        <begin position="25"/>
        <end position="78"/>
    </location>
</feature>
<evidence type="ECO:0000256" key="1">
    <source>
        <dbReference type="SAM" id="SignalP"/>
    </source>
</evidence>
<dbReference type="Proteomes" id="UP000236370">
    <property type="component" value="Unassembled WGS sequence"/>
</dbReference>
<protein>
    <submittedName>
        <fullName evidence="2">RDH8 isoform 2</fullName>
    </submittedName>
</protein>